<name>A0A4Y1WNT3_9BACT</name>
<dbReference type="KEGG" id="acou:A5CBH24_00960"/>
<keyword evidence="2" id="KW-1185">Reference proteome</keyword>
<evidence type="ECO:0000313" key="1">
    <source>
        <dbReference type="EMBL" id="BBL02783.1"/>
    </source>
</evidence>
<sequence>MPVPERHECGIGRYRTAAGQTVSVDTAVGKAGIETRIRAYISRAALRRIVYADPTSFRKILP</sequence>
<proteinExistence type="predicted"/>
<dbReference type="Proteomes" id="UP000318946">
    <property type="component" value="Chromosome"/>
</dbReference>
<organism evidence="1 2">
    <name type="scientific">Alistipes communis</name>
    <dbReference type="NCBI Taxonomy" id="2585118"/>
    <lineage>
        <taxon>Bacteria</taxon>
        <taxon>Pseudomonadati</taxon>
        <taxon>Bacteroidota</taxon>
        <taxon>Bacteroidia</taxon>
        <taxon>Bacteroidales</taxon>
        <taxon>Rikenellaceae</taxon>
        <taxon>Alistipes</taxon>
    </lineage>
</organism>
<gene>
    <name evidence="1" type="ORF">A5CBH24_00960</name>
</gene>
<dbReference type="AlphaFoldDB" id="A0A4Y1WNT3"/>
<evidence type="ECO:0000313" key="2">
    <source>
        <dbReference type="Proteomes" id="UP000318946"/>
    </source>
</evidence>
<protein>
    <submittedName>
        <fullName evidence="1">Uncharacterized protein</fullName>
    </submittedName>
</protein>
<dbReference type="EMBL" id="AP019735">
    <property type="protein sequence ID" value="BBL02783.1"/>
    <property type="molecule type" value="Genomic_DNA"/>
</dbReference>
<accession>A0A4Y1WNT3</accession>
<reference evidence="2" key="1">
    <citation type="submission" date="2019-06" db="EMBL/GenBank/DDBJ databases">
        <title>Alistipes onderdonkii subsp. vulgaris subsp. nov., Alistipes dispar sp. nov. and Alistipes communis sp. nov., isolated from human faeces, and creation of Alistipes onderdonkii subsp. onderdonkii subsp. nov.</title>
        <authorList>
            <person name="Sakamoto M."/>
            <person name="Ikeyama N."/>
            <person name="Ogata Y."/>
            <person name="Suda W."/>
            <person name="Iino T."/>
            <person name="Hattori M."/>
            <person name="Ohkuma M."/>
        </authorList>
    </citation>
    <scope>NUCLEOTIDE SEQUENCE [LARGE SCALE GENOMIC DNA]</scope>
    <source>
        <strain evidence="2">5CBH24</strain>
    </source>
</reference>